<sequence length="97" mass="10980">MKKLLFIAVLLVSTLTFGNEVEKESSFIKSSEVINSPDELVACHYTTTLVFYRTITRKVMSMYTNEEVWETVTIIDMICTSCYTITAKGTSVETTCE</sequence>
<dbReference type="Proteomes" id="UP000249518">
    <property type="component" value="Unassembled WGS sequence"/>
</dbReference>
<reference evidence="2 3" key="1">
    <citation type="submission" date="2018-06" db="EMBL/GenBank/DDBJ databases">
        <title>Genomic Encyclopedia of Type Strains, Phase III (KMG-III): the genomes of soil and plant-associated and newly described type strains.</title>
        <authorList>
            <person name="Whitman W."/>
        </authorList>
    </citation>
    <scope>NUCLEOTIDE SEQUENCE [LARGE SCALE GENOMIC DNA]</scope>
    <source>
        <strain evidence="2 3">CGMCC 1.12504</strain>
    </source>
</reference>
<evidence type="ECO:0000313" key="2">
    <source>
        <dbReference type="EMBL" id="RAR48125.1"/>
    </source>
</evidence>
<dbReference type="OrthoDB" id="9970444at2"/>
<accession>A0A328WS61</accession>
<dbReference type="AlphaFoldDB" id="A0A328WS61"/>
<name>A0A328WS61_9FLAO</name>
<feature type="signal peptide" evidence="1">
    <location>
        <begin position="1"/>
        <end position="18"/>
    </location>
</feature>
<dbReference type="EMBL" id="QLSV01000006">
    <property type="protein sequence ID" value="RAR48125.1"/>
    <property type="molecule type" value="Genomic_DNA"/>
</dbReference>
<protein>
    <submittedName>
        <fullName evidence="2">Uncharacterized protein</fullName>
    </submittedName>
</protein>
<proteinExistence type="predicted"/>
<keyword evidence="3" id="KW-1185">Reference proteome</keyword>
<organism evidence="2 3">
    <name type="scientific">Flavobacterium lacus</name>
    <dbReference type="NCBI Taxonomy" id="1353778"/>
    <lineage>
        <taxon>Bacteria</taxon>
        <taxon>Pseudomonadati</taxon>
        <taxon>Bacteroidota</taxon>
        <taxon>Flavobacteriia</taxon>
        <taxon>Flavobacteriales</taxon>
        <taxon>Flavobacteriaceae</taxon>
        <taxon>Flavobacterium</taxon>
    </lineage>
</organism>
<comment type="caution">
    <text evidence="2">The sequence shown here is derived from an EMBL/GenBank/DDBJ whole genome shotgun (WGS) entry which is preliminary data.</text>
</comment>
<dbReference type="RefSeq" id="WP_112085953.1">
    <property type="nucleotide sequence ID" value="NZ_QLSV01000006.1"/>
</dbReference>
<evidence type="ECO:0000313" key="3">
    <source>
        <dbReference type="Proteomes" id="UP000249518"/>
    </source>
</evidence>
<gene>
    <name evidence="2" type="ORF">B0I10_106127</name>
</gene>
<evidence type="ECO:0000256" key="1">
    <source>
        <dbReference type="SAM" id="SignalP"/>
    </source>
</evidence>
<keyword evidence="1" id="KW-0732">Signal</keyword>
<feature type="chain" id="PRO_5016241730" evidence="1">
    <location>
        <begin position="19"/>
        <end position="97"/>
    </location>
</feature>